<feature type="region of interest" description="Disordered" evidence="2">
    <location>
        <begin position="167"/>
        <end position="187"/>
    </location>
</feature>
<reference evidence="3" key="1">
    <citation type="submission" date="2022-08" db="EMBL/GenBank/DDBJ databases">
        <title>Novel sulphate-reducing endosymbionts in the free-living metamonad Anaeramoeba.</title>
        <authorList>
            <person name="Jerlstrom-Hultqvist J."/>
            <person name="Cepicka I."/>
            <person name="Gallot-Lavallee L."/>
            <person name="Salas-Leiva D."/>
            <person name="Curtis B.A."/>
            <person name="Zahonova K."/>
            <person name="Pipaliya S."/>
            <person name="Dacks J."/>
            <person name="Roger A.J."/>
        </authorList>
    </citation>
    <scope>NUCLEOTIDE SEQUENCE</scope>
    <source>
        <strain evidence="3">Busselton2</strain>
    </source>
</reference>
<name>A0AAV7ZXP5_9EUKA</name>
<gene>
    <name evidence="3" type="ORF">M0812_10527</name>
</gene>
<feature type="coiled-coil region" evidence="1">
    <location>
        <begin position="362"/>
        <end position="389"/>
    </location>
</feature>
<evidence type="ECO:0000256" key="2">
    <source>
        <dbReference type="SAM" id="MobiDB-lite"/>
    </source>
</evidence>
<protein>
    <submittedName>
        <fullName evidence="3">Uncharacterized protein</fullName>
    </submittedName>
</protein>
<proteinExistence type="predicted"/>
<feature type="compositionally biased region" description="Polar residues" evidence="2">
    <location>
        <begin position="177"/>
        <end position="187"/>
    </location>
</feature>
<evidence type="ECO:0000313" key="3">
    <source>
        <dbReference type="EMBL" id="KAJ3444669.1"/>
    </source>
</evidence>
<dbReference type="EMBL" id="JANTQA010000023">
    <property type="protein sequence ID" value="KAJ3444669.1"/>
    <property type="molecule type" value="Genomic_DNA"/>
</dbReference>
<organism evidence="3 4">
    <name type="scientific">Anaeramoeba flamelloides</name>
    <dbReference type="NCBI Taxonomy" id="1746091"/>
    <lineage>
        <taxon>Eukaryota</taxon>
        <taxon>Metamonada</taxon>
        <taxon>Anaeramoebidae</taxon>
        <taxon>Anaeramoeba</taxon>
    </lineage>
</organism>
<evidence type="ECO:0000256" key="1">
    <source>
        <dbReference type="SAM" id="Coils"/>
    </source>
</evidence>
<keyword evidence="1" id="KW-0175">Coiled coil</keyword>
<evidence type="ECO:0000313" key="4">
    <source>
        <dbReference type="Proteomes" id="UP001146793"/>
    </source>
</evidence>
<dbReference type="Proteomes" id="UP001146793">
    <property type="component" value="Unassembled WGS sequence"/>
</dbReference>
<dbReference type="AlphaFoldDB" id="A0AAV7ZXP5"/>
<comment type="caution">
    <text evidence="3">The sequence shown here is derived from an EMBL/GenBank/DDBJ whole genome shotgun (WGS) entry which is preliminary data.</text>
</comment>
<accession>A0AAV7ZXP5</accession>
<sequence>MKILQHYHPEEKLLCTPRVIRKHMLKEIGYDNIYNYYNNNTLYKKQTNERISTIKLRWDLKSKKSNKIIEKVLEVPYITITTWLDLIIQSKLKEYLLKIEVPIYDFKTRLPFISELLHLQQTKELFGKKVFIRLCSITGDTVEQQPASDKKQLEIIQERISIEIENDEESITSEDSQNINNESESETQDNLTLNTEVCINLYSEGIDIFSQKCNDDFLKELQKFLVLLDIQPEPEQYKIIKEKISKKHGVLLQRGNPWLHLFNFKNYSFYHFKICWVHLLLEGLFKDGLLIVKTLLGKTYIESLSGNLDILIKLYPGVNVPLDPLGNKLNAIEVLDLSMILNIAIELTEYGYFESKIQEFEIEKIQIELDKQTDKRNLTQKEIKDENEKRYTWYHSYTQPTLLSARQFGVFDAFESSITSGNFPILAVGIILITGVTIGKLLCACGMPIWVCSGFTKLSPNPKEKCHPK</sequence>